<organism evidence="2 3">
    <name type="scientific">Caenorhabditis auriculariae</name>
    <dbReference type="NCBI Taxonomy" id="2777116"/>
    <lineage>
        <taxon>Eukaryota</taxon>
        <taxon>Metazoa</taxon>
        <taxon>Ecdysozoa</taxon>
        <taxon>Nematoda</taxon>
        <taxon>Chromadorea</taxon>
        <taxon>Rhabditida</taxon>
        <taxon>Rhabditina</taxon>
        <taxon>Rhabditomorpha</taxon>
        <taxon>Rhabditoidea</taxon>
        <taxon>Rhabditidae</taxon>
        <taxon>Peloderinae</taxon>
        <taxon>Caenorhabditis</taxon>
    </lineage>
</organism>
<accession>A0A8S1H0B7</accession>
<keyword evidence="3" id="KW-1185">Reference proteome</keyword>
<evidence type="ECO:0000256" key="1">
    <source>
        <dbReference type="SAM" id="MobiDB-lite"/>
    </source>
</evidence>
<protein>
    <submittedName>
        <fullName evidence="2">Uncharacterized protein</fullName>
    </submittedName>
</protein>
<evidence type="ECO:0000313" key="3">
    <source>
        <dbReference type="Proteomes" id="UP000835052"/>
    </source>
</evidence>
<sequence length="73" mass="8193">MGKKGGSQEHEMMNEAQGHYTSQVIVRGAEKAAKKKLPISIYRKRGHAPQRPSFFPRKKWAESTCQVFGAFSA</sequence>
<reference evidence="2" key="1">
    <citation type="submission" date="2020-10" db="EMBL/GenBank/DDBJ databases">
        <authorList>
            <person name="Kikuchi T."/>
        </authorList>
    </citation>
    <scope>NUCLEOTIDE SEQUENCE</scope>
    <source>
        <strain evidence="2">NKZ352</strain>
    </source>
</reference>
<feature type="compositionally biased region" description="Basic and acidic residues" evidence="1">
    <location>
        <begin position="1"/>
        <end position="13"/>
    </location>
</feature>
<proteinExistence type="predicted"/>
<feature type="region of interest" description="Disordered" evidence="1">
    <location>
        <begin position="1"/>
        <end position="20"/>
    </location>
</feature>
<gene>
    <name evidence="2" type="ORF">CAUJ_LOCUS4572</name>
</gene>
<name>A0A8S1H0B7_9PELO</name>
<comment type="caution">
    <text evidence="2">The sequence shown here is derived from an EMBL/GenBank/DDBJ whole genome shotgun (WGS) entry which is preliminary data.</text>
</comment>
<evidence type="ECO:0000313" key="2">
    <source>
        <dbReference type="EMBL" id="CAD6188653.1"/>
    </source>
</evidence>
<dbReference type="EMBL" id="CAJGYM010000008">
    <property type="protein sequence ID" value="CAD6188653.1"/>
    <property type="molecule type" value="Genomic_DNA"/>
</dbReference>
<dbReference type="Proteomes" id="UP000835052">
    <property type="component" value="Unassembled WGS sequence"/>
</dbReference>
<dbReference type="AlphaFoldDB" id="A0A8S1H0B7"/>